<keyword evidence="4" id="KW-0689">Ribosomal protein</keyword>
<dbReference type="GO" id="GO:0005763">
    <property type="term" value="C:mitochondrial small ribosomal subunit"/>
    <property type="evidence" value="ECO:0007669"/>
    <property type="project" value="TreeGrafter"/>
</dbReference>
<dbReference type="Proteomes" id="UP001431209">
    <property type="component" value="Unassembled WGS sequence"/>
</dbReference>
<keyword evidence="10" id="KW-1185">Reference proteome</keyword>
<name>A0AAW2YVN5_9EUKA</name>
<gene>
    <name evidence="9" type="ORF">AKO1_012333</name>
</gene>
<evidence type="ECO:0000313" key="10">
    <source>
        <dbReference type="Proteomes" id="UP001431209"/>
    </source>
</evidence>
<protein>
    <recommendedName>
        <fullName evidence="7">Small ribosomal subunit protein mS29</fullName>
    </recommendedName>
</protein>
<organism evidence="9 10">
    <name type="scientific">Acrasis kona</name>
    <dbReference type="NCBI Taxonomy" id="1008807"/>
    <lineage>
        <taxon>Eukaryota</taxon>
        <taxon>Discoba</taxon>
        <taxon>Heterolobosea</taxon>
        <taxon>Tetramitia</taxon>
        <taxon>Eutetramitia</taxon>
        <taxon>Acrasidae</taxon>
        <taxon>Acrasis</taxon>
    </lineage>
</organism>
<comment type="similarity">
    <text evidence="2">Belongs to the mitochondrion-specific ribosomal protein mS29 family.</text>
</comment>
<sequence>MFRFAGRRLSCFTTSSTRLKCYPQFKKALYVQLTNDQTSESRIVQRQQMVECYEKIKAVKNKNAFGDPELNRPILIIGPKGAGKTTILNGILDKCVQDGWITIQMPNGKDWTRRISDANYAENLLIESLTDSIPDLIIKYKEVHPEIAQVLGTWLKKIEDALAECKDPSDITFEFFDDLKAHKDHPILLIYDDYQYLTNSSSYRGQKLEVPIYSQSPFISVIFAKHWPNTQILKIADQTRSLLDMYPITNKSSQIVDQVVEASTFSQQELEQYLSKQDYPHKDNIHLLKDFTPEQLEEMLNEYGHMPTDFMVEQYEQTKKQEYDAILSALEEEPHISGGYPPIGNTLNAQREKYERLKDNKSYHEKLMFQYDDTKTVFYQRLFNVIVPVTPFRSAAIDSIIMDNHLVYRQPAFQPPIKYKFYNQAARRSIQQNLANHVHGLKFNFLSNRSRDLITIMKPLHFDANEKLRRKDALCRELFYRLLEIQSNVDLPTPPPINLESVPKILNEIIPVDDGAESKAKPKVTASESKHQEQLTDEMDLQAEKVKQQQEDQEELKKINSSDWNMVKVLQRNPKVTIIPQTDDEFLEMIETEEERMNRLERVFSVIRTDWFKNINRPAPLLQLQTRHIYSFDDVLETVQIGEEGDAVSFLCFEDGNPSTCVKAIESCCDESDIKILIPERISRSNNNLINQEKKSAPVNLSQNKSRVLTAAEKKELYKNKIHEVQERRRKQREAEDQKGFDVDYEFKPSPSSDVTNIVDALPAESEREVMQMVQSRLKAKSQPIIEELIQDSSGYDFIVLRPSMDKAYFFKVIQEIDSYEVASPVDFVPAQYHDNVQVIVISPTANVEDAKNKLEQFIIKFKGPEAPVSISFMSDYFSDMPAVTSYFDYKLYEELRLKGEMDASTDQKNLYDLMMTKVEMQSM</sequence>
<keyword evidence="5" id="KW-0496">Mitochondrion</keyword>
<keyword evidence="6" id="KW-0687">Ribonucleoprotein</keyword>
<proteinExistence type="inferred from homology"/>
<feature type="region of interest" description="Disordered" evidence="8">
    <location>
        <begin position="726"/>
        <end position="746"/>
    </location>
</feature>
<evidence type="ECO:0000313" key="9">
    <source>
        <dbReference type="EMBL" id="KAL0481532.1"/>
    </source>
</evidence>
<dbReference type="AlphaFoldDB" id="A0AAW2YVN5"/>
<dbReference type="InterPro" id="IPR019368">
    <property type="entry name" value="Ribosomal_mS29"/>
</dbReference>
<comment type="caution">
    <text evidence="9">The sequence shown here is derived from an EMBL/GenBank/DDBJ whole genome shotgun (WGS) entry which is preliminary data.</text>
</comment>
<comment type="subcellular location">
    <subcellularLocation>
        <location evidence="1">Mitochondrion</location>
    </subcellularLocation>
</comment>
<dbReference type="PANTHER" id="PTHR12810:SF0">
    <property type="entry name" value="SMALL RIBOSOMAL SUBUNIT PROTEIN MS29"/>
    <property type="match status" value="1"/>
</dbReference>
<evidence type="ECO:0000256" key="1">
    <source>
        <dbReference type="ARBA" id="ARBA00004173"/>
    </source>
</evidence>
<evidence type="ECO:0000256" key="7">
    <source>
        <dbReference type="ARBA" id="ARBA00035140"/>
    </source>
</evidence>
<feature type="region of interest" description="Disordered" evidence="8">
    <location>
        <begin position="516"/>
        <end position="535"/>
    </location>
</feature>
<evidence type="ECO:0000256" key="4">
    <source>
        <dbReference type="ARBA" id="ARBA00022980"/>
    </source>
</evidence>
<evidence type="ECO:0000256" key="2">
    <source>
        <dbReference type="ARBA" id="ARBA00009863"/>
    </source>
</evidence>
<evidence type="ECO:0000256" key="3">
    <source>
        <dbReference type="ARBA" id="ARBA00022946"/>
    </source>
</evidence>
<dbReference type="PANTHER" id="PTHR12810">
    <property type="entry name" value="MITOCHONDRIAL 28S RIBOSOMAL PROTEIN S29"/>
    <property type="match status" value="1"/>
</dbReference>
<dbReference type="EMBL" id="JAOPGA020000769">
    <property type="protein sequence ID" value="KAL0481532.1"/>
    <property type="molecule type" value="Genomic_DNA"/>
</dbReference>
<evidence type="ECO:0000256" key="5">
    <source>
        <dbReference type="ARBA" id="ARBA00023128"/>
    </source>
</evidence>
<dbReference type="GO" id="GO:0003735">
    <property type="term" value="F:structural constituent of ribosome"/>
    <property type="evidence" value="ECO:0007669"/>
    <property type="project" value="TreeGrafter"/>
</dbReference>
<dbReference type="Gene3D" id="3.40.50.300">
    <property type="entry name" value="P-loop containing nucleotide triphosphate hydrolases"/>
    <property type="match status" value="1"/>
</dbReference>
<dbReference type="SUPFAM" id="SSF52540">
    <property type="entry name" value="P-loop containing nucleoside triphosphate hydrolases"/>
    <property type="match status" value="1"/>
</dbReference>
<accession>A0AAW2YVN5</accession>
<dbReference type="InterPro" id="IPR027417">
    <property type="entry name" value="P-loop_NTPase"/>
</dbReference>
<reference evidence="9 10" key="1">
    <citation type="submission" date="2024-03" db="EMBL/GenBank/DDBJ databases">
        <title>The Acrasis kona genome and developmental transcriptomes reveal deep origins of eukaryotic multicellular pathways.</title>
        <authorList>
            <person name="Sheikh S."/>
            <person name="Fu C.-J."/>
            <person name="Brown M.W."/>
            <person name="Baldauf S.L."/>
        </authorList>
    </citation>
    <scope>NUCLEOTIDE SEQUENCE [LARGE SCALE GENOMIC DNA]</scope>
    <source>
        <strain evidence="9 10">ATCC MYA-3509</strain>
    </source>
</reference>
<evidence type="ECO:0000256" key="8">
    <source>
        <dbReference type="SAM" id="MobiDB-lite"/>
    </source>
</evidence>
<evidence type="ECO:0000256" key="6">
    <source>
        <dbReference type="ARBA" id="ARBA00023274"/>
    </source>
</evidence>
<keyword evidence="3" id="KW-0809">Transit peptide</keyword>